<protein>
    <recommendedName>
        <fullName evidence="4">CDP-alcohol phosphatidyltransferase</fullName>
    </recommendedName>
</protein>
<accession>A0A2H0DXI8</accession>
<keyword evidence="1" id="KW-0472">Membrane</keyword>
<dbReference type="GO" id="GO:0016020">
    <property type="term" value="C:membrane"/>
    <property type="evidence" value="ECO:0007669"/>
    <property type="project" value="InterPro"/>
</dbReference>
<dbReference type="Proteomes" id="UP000231276">
    <property type="component" value="Unassembled WGS sequence"/>
</dbReference>
<sequence>MISIKELRKITQGEKVEGRERPWLYRSLQRGPSIYITFILLKTRLSPNQISFLSILAGMTGFFIFLSSGYSALIFGIIFFYLNILLDKVDGEVARYKKIFSLKGIFLDNINHLLIPSLFFFGLSLHIGLYRGLTLLTLVAGFLSVLSMSLIRTGWSLPAQIYAKKYLKHPELFILPETSTTPVEEAKKKHSFISLILRVVHQFQEFFMILLVFLIGIIAEIMTEMIVLEYLFVAFGILLPLIFLENSVKGYLSIEYRIRNQKDRFGPISRH</sequence>
<dbReference type="AlphaFoldDB" id="A0A2H0DXI8"/>
<dbReference type="GO" id="GO:0016780">
    <property type="term" value="F:phosphotransferase activity, for other substituted phosphate groups"/>
    <property type="evidence" value="ECO:0007669"/>
    <property type="project" value="InterPro"/>
</dbReference>
<feature type="transmembrane region" description="Helical" evidence="1">
    <location>
        <begin position="135"/>
        <end position="155"/>
    </location>
</feature>
<dbReference type="Gene3D" id="1.20.120.1760">
    <property type="match status" value="1"/>
</dbReference>
<evidence type="ECO:0000313" key="2">
    <source>
        <dbReference type="EMBL" id="PIP86429.1"/>
    </source>
</evidence>
<name>A0A2H0DXI8_9BACT</name>
<evidence type="ECO:0000313" key="3">
    <source>
        <dbReference type="Proteomes" id="UP000231276"/>
    </source>
</evidence>
<keyword evidence="1" id="KW-0812">Transmembrane</keyword>
<feature type="transmembrane region" description="Helical" evidence="1">
    <location>
        <begin position="110"/>
        <end position="129"/>
    </location>
</feature>
<evidence type="ECO:0008006" key="4">
    <source>
        <dbReference type="Google" id="ProtNLM"/>
    </source>
</evidence>
<comment type="caution">
    <text evidence="2">The sequence shown here is derived from an EMBL/GenBank/DDBJ whole genome shotgun (WGS) entry which is preliminary data.</text>
</comment>
<proteinExistence type="predicted"/>
<dbReference type="InterPro" id="IPR043130">
    <property type="entry name" value="CDP-OH_PTrfase_TM_dom"/>
</dbReference>
<dbReference type="GO" id="GO:0008654">
    <property type="term" value="P:phospholipid biosynthetic process"/>
    <property type="evidence" value="ECO:0007669"/>
    <property type="project" value="InterPro"/>
</dbReference>
<gene>
    <name evidence="2" type="ORF">COW82_02115</name>
</gene>
<dbReference type="InterPro" id="IPR000462">
    <property type="entry name" value="CDP-OH_P_trans"/>
</dbReference>
<feature type="transmembrane region" description="Helical" evidence="1">
    <location>
        <begin position="195"/>
        <end position="219"/>
    </location>
</feature>
<reference evidence="2 3" key="1">
    <citation type="submission" date="2017-09" db="EMBL/GenBank/DDBJ databases">
        <title>Depth-based differentiation of microbial function through sediment-hosted aquifers and enrichment of novel symbionts in the deep terrestrial subsurface.</title>
        <authorList>
            <person name="Probst A.J."/>
            <person name="Ladd B."/>
            <person name="Jarett J.K."/>
            <person name="Geller-Mcgrath D.E."/>
            <person name="Sieber C.M."/>
            <person name="Emerson J.B."/>
            <person name="Anantharaman K."/>
            <person name="Thomas B.C."/>
            <person name="Malmstrom R."/>
            <person name="Stieglmeier M."/>
            <person name="Klingl A."/>
            <person name="Woyke T."/>
            <person name="Ryan C.M."/>
            <person name="Banfield J.F."/>
        </authorList>
    </citation>
    <scope>NUCLEOTIDE SEQUENCE [LARGE SCALE GENOMIC DNA]</scope>
    <source>
        <strain evidence="2">CG22_combo_CG10-13_8_21_14_all_43_18</strain>
    </source>
</reference>
<evidence type="ECO:0000256" key="1">
    <source>
        <dbReference type="SAM" id="Phobius"/>
    </source>
</evidence>
<dbReference type="Pfam" id="PF01066">
    <property type="entry name" value="CDP-OH_P_transf"/>
    <property type="match status" value="1"/>
</dbReference>
<organism evidence="2 3">
    <name type="scientific">Candidatus Campbellbacteria bacterium CG22_combo_CG10-13_8_21_14_all_43_18</name>
    <dbReference type="NCBI Taxonomy" id="1974530"/>
    <lineage>
        <taxon>Bacteria</taxon>
        <taxon>Candidatus Campbelliibacteriota</taxon>
    </lineage>
</organism>
<keyword evidence="1" id="KW-1133">Transmembrane helix</keyword>
<feature type="transmembrane region" description="Helical" evidence="1">
    <location>
        <begin position="225"/>
        <end position="244"/>
    </location>
</feature>
<feature type="transmembrane region" description="Helical" evidence="1">
    <location>
        <begin position="72"/>
        <end position="89"/>
    </location>
</feature>
<dbReference type="EMBL" id="PCTS01000029">
    <property type="protein sequence ID" value="PIP86429.1"/>
    <property type="molecule type" value="Genomic_DNA"/>
</dbReference>